<dbReference type="PANTHER" id="PTHR12027:SF91">
    <property type="entry name" value="PROTO-ONCOGENE WNT-1"/>
    <property type="match status" value="1"/>
</dbReference>
<sequence length="501" mass="55580">MAQPRRSSIAPRHRQRSTSPSWWSTVVLVTLFILLCFCCLPPGSEAVGSDNMAKRKPGRGRGSRWWGLASGGPEEPNNAVVATALGSAVMSGTQLQLSVPLRRKQRGLVRANPGSLQAIARGMRLAIAECKHQFRNRRWNCPTPEYMRGKSLFGKIVHRDVERPPPQARGEKAAASSASKHADHTLTTQKDSVCEAPPQAPSKTPLLRRNTAPTQSAGGVYSGLARPGDAGYNTKKRKYKRGGCRETAFVYAVTSAGVAHAVSRACSEGAIDTCTCDYRQRGPPSGLDWQWGGCSDNVHFGYKFARAFVDAAERGRDLRFVINLHNNEAGRLQVTTETRRECKCHGMSGSCTVKTCWMRLPLFRDVGNQLKERFDGASRVLLSNQGNIRGFRGRRRKGQPRSFHLKPFYPDHRPPSRKDLVYFENSPDFCVPNARLGVHGTRGRHCNESSAGVDGCELMCCGRGHRTEVREDLERCACTFHWCCQVKCKVCKVRRTVHTCL</sequence>
<evidence type="ECO:0000313" key="13">
    <source>
        <dbReference type="Proteomes" id="UP000821866"/>
    </source>
</evidence>
<reference evidence="12" key="2">
    <citation type="submission" date="2021-09" db="EMBL/GenBank/DDBJ databases">
        <authorList>
            <person name="Jia N."/>
            <person name="Wang J."/>
            <person name="Shi W."/>
            <person name="Du L."/>
            <person name="Sun Y."/>
            <person name="Zhan W."/>
            <person name="Jiang J."/>
            <person name="Wang Q."/>
            <person name="Zhang B."/>
            <person name="Ji P."/>
            <person name="Sakyi L.B."/>
            <person name="Cui X."/>
            <person name="Yuan T."/>
            <person name="Jiang B."/>
            <person name="Yang W."/>
            <person name="Lam T.T.-Y."/>
            <person name="Chang Q."/>
            <person name="Ding S."/>
            <person name="Wang X."/>
            <person name="Zhu J."/>
            <person name="Ruan X."/>
            <person name="Zhao L."/>
            <person name="Wei J."/>
            <person name="Que T."/>
            <person name="Du C."/>
            <person name="Cheng J."/>
            <person name="Dai P."/>
            <person name="Han X."/>
            <person name="Huang E."/>
            <person name="Gao Y."/>
            <person name="Liu J."/>
            <person name="Shao H."/>
            <person name="Ye R."/>
            <person name="Li L."/>
            <person name="Wei W."/>
            <person name="Wang X."/>
            <person name="Wang C."/>
            <person name="Huo Q."/>
            <person name="Li W."/>
            <person name="Guo W."/>
            <person name="Chen H."/>
            <person name="Chen S."/>
            <person name="Zhou L."/>
            <person name="Zhou L."/>
            <person name="Ni X."/>
            <person name="Tian J."/>
            <person name="Zhou Y."/>
            <person name="Sheng Y."/>
            <person name="Liu T."/>
            <person name="Pan Y."/>
            <person name="Xia L."/>
            <person name="Li J."/>
            <person name="Zhao F."/>
            <person name="Cao W."/>
        </authorList>
    </citation>
    <scope>NUCLEOTIDE SEQUENCE</scope>
    <source>
        <strain evidence="12">Rmic-2018</strain>
        <tissue evidence="12">Larvae</tissue>
    </source>
</reference>
<dbReference type="InterPro" id="IPR005817">
    <property type="entry name" value="Wnt"/>
</dbReference>
<dbReference type="PROSITE" id="PS00246">
    <property type="entry name" value="WNT1"/>
    <property type="match status" value="1"/>
</dbReference>
<evidence type="ECO:0000256" key="11">
    <source>
        <dbReference type="SAM" id="SignalP"/>
    </source>
</evidence>
<dbReference type="VEuPathDB" id="VectorBase:LOC119165868"/>
<keyword evidence="5" id="KW-0272">Extracellular matrix</keyword>
<evidence type="ECO:0000256" key="10">
    <source>
        <dbReference type="SAM" id="MobiDB-lite"/>
    </source>
</evidence>
<evidence type="ECO:0000256" key="9">
    <source>
        <dbReference type="RuleBase" id="RU003500"/>
    </source>
</evidence>
<keyword evidence="4" id="KW-0964">Secreted</keyword>
<comment type="function">
    <text evidence="9">Ligand for members of the frizzled family of seven transmembrane receptors.</text>
</comment>
<evidence type="ECO:0000256" key="2">
    <source>
        <dbReference type="ARBA" id="ARBA00005683"/>
    </source>
</evidence>
<dbReference type="Gene3D" id="3.30.2460.20">
    <property type="match status" value="1"/>
</dbReference>
<dbReference type="InterPro" id="IPR043158">
    <property type="entry name" value="Wnt_C"/>
</dbReference>
<dbReference type="GO" id="GO:0000902">
    <property type="term" value="P:cell morphogenesis"/>
    <property type="evidence" value="ECO:0007669"/>
    <property type="project" value="UniProtKB-ARBA"/>
</dbReference>
<keyword evidence="8" id="KW-0449">Lipoprotein</keyword>
<comment type="similarity">
    <text evidence="2 9">Belongs to the Wnt family.</text>
</comment>
<dbReference type="GO" id="GO:0030182">
    <property type="term" value="P:neuron differentiation"/>
    <property type="evidence" value="ECO:0007669"/>
    <property type="project" value="TreeGrafter"/>
</dbReference>
<dbReference type="AlphaFoldDB" id="A0A9J6F8R7"/>
<feature type="region of interest" description="Disordered" evidence="10">
    <location>
        <begin position="48"/>
        <end position="71"/>
    </location>
</feature>
<evidence type="ECO:0000313" key="12">
    <source>
        <dbReference type="EMBL" id="KAH8042420.1"/>
    </source>
</evidence>
<dbReference type="PRINTS" id="PR01349">
    <property type="entry name" value="WNTPROTEIN"/>
</dbReference>
<comment type="subcellular location">
    <subcellularLocation>
        <location evidence="1 9">Secreted</location>
        <location evidence="1 9">Extracellular space</location>
        <location evidence="1 9">Extracellular matrix</location>
    </subcellularLocation>
</comment>
<feature type="chain" id="PRO_5039930124" description="Protein Wnt" evidence="11">
    <location>
        <begin position="47"/>
        <end position="501"/>
    </location>
</feature>
<organism evidence="12 13">
    <name type="scientific">Rhipicephalus microplus</name>
    <name type="common">Cattle tick</name>
    <name type="synonym">Boophilus microplus</name>
    <dbReference type="NCBI Taxonomy" id="6941"/>
    <lineage>
        <taxon>Eukaryota</taxon>
        <taxon>Metazoa</taxon>
        <taxon>Ecdysozoa</taxon>
        <taxon>Arthropoda</taxon>
        <taxon>Chelicerata</taxon>
        <taxon>Arachnida</taxon>
        <taxon>Acari</taxon>
        <taxon>Parasitiformes</taxon>
        <taxon>Ixodida</taxon>
        <taxon>Ixodoidea</taxon>
        <taxon>Ixodidae</taxon>
        <taxon>Rhipicephalinae</taxon>
        <taxon>Rhipicephalus</taxon>
        <taxon>Boophilus</taxon>
    </lineage>
</organism>
<evidence type="ECO:0000256" key="8">
    <source>
        <dbReference type="ARBA" id="ARBA00023288"/>
    </source>
</evidence>
<feature type="region of interest" description="Disordered" evidence="10">
    <location>
        <begin position="161"/>
        <end position="222"/>
    </location>
</feature>
<keyword evidence="6 9" id="KW-0879">Wnt signaling pathway</keyword>
<comment type="caution">
    <text evidence="12">The sequence shown here is derived from an EMBL/GenBank/DDBJ whole genome shotgun (WGS) entry which is preliminary data.</text>
</comment>
<dbReference type="Proteomes" id="UP000821866">
    <property type="component" value="Chromosome 1"/>
</dbReference>
<protein>
    <recommendedName>
        <fullName evidence="9">Protein Wnt</fullName>
    </recommendedName>
</protein>
<dbReference type="GO" id="GO:0005109">
    <property type="term" value="F:frizzled binding"/>
    <property type="evidence" value="ECO:0007669"/>
    <property type="project" value="TreeGrafter"/>
</dbReference>
<dbReference type="GO" id="GO:0060070">
    <property type="term" value="P:canonical Wnt signaling pathway"/>
    <property type="evidence" value="ECO:0007669"/>
    <property type="project" value="TreeGrafter"/>
</dbReference>
<evidence type="ECO:0000256" key="4">
    <source>
        <dbReference type="ARBA" id="ARBA00022525"/>
    </source>
</evidence>
<evidence type="ECO:0000256" key="6">
    <source>
        <dbReference type="ARBA" id="ARBA00022687"/>
    </source>
</evidence>
<feature type="signal peptide" evidence="11">
    <location>
        <begin position="1"/>
        <end position="46"/>
    </location>
</feature>
<dbReference type="GO" id="GO:0007517">
    <property type="term" value="P:muscle organ development"/>
    <property type="evidence" value="ECO:0007669"/>
    <property type="project" value="UniProtKB-ARBA"/>
</dbReference>
<keyword evidence="13" id="KW-1185">Reference proteome</keyword>
<accession>A0A9J6F8R7</accession>
<dbReference type="GO" id="GO:0045165">
    <property type="term" value="P:cell fate commitment"/>
    <property type="evidence" value="ECO:0007669"/>
    <property type="project" value="TreeGrafter"/>
</dbReference>
<gene>
    <name evidence="12" type="ORF">HPB51_023259</name>
</gene>
<evidence type="ECO:0000256" key="1">
    <source>
        <dbReference type="ARBA" id="ARBA00004498"/>
    </source>
</evidence>
<dbReference type="GO" id="GO:0005615">
    <property type="term" value="C:extracellular space"/>
    <property type="evidence" value="ECO:0007669"/>
    <property type="project" value="TreeGrafter"/>
</dbReference>
<dbReference type="Pfam" id="PF00110">
    <property type="entry name" value="wnt"/>
    <property type="match status" value="2"/>
</dbReference>
<dbReference type="InterPro" id="IPR018161">
    <property type="entry name" value="Wnt_CS"/>
</dbReference>
<evidence type="ECO:0000256" key="3">
    <source>
        <dbReference type="ARBA" id="ARBA00022473"/>
    </source>
</evidence>
<keyword evidence="11" id="KW-0732">Signal</keyword>
<dbReference type="EMBL" id="JABSTU010000001">
    <property type="protein sequence ID" value="KAH8042420.1"/>
    <property type="molecule type" value="Genomic_DNA"/>
</dbReference>
<name>A0A9J6F8R7_RHIMP</name>
<dbReference type="SMART" id="SM00097">
    <property type="entry name" value="WNT1"/>
    <property type="match status" value="1"/>
</dbReference>
<reference evidence="12" key="1">
    <citation type="journal article" date="2020" name="Cell">
        <title>Large-Scale Comparative Analyses of Tick Genomes Elucidate Their Genetic Diversity and Vector Capacities.</title>
        <authorList>
            <consortium name="Tick Genome and Microbiome Consortium (TIGMIC)"/>
            <person name="Jia N."/>
            <person name="Wang J."/>
            <person name="Shi W."/>
            <person name="Du L."/>
            <person name="Sun Y."/>
            <person name="Zhan W."/>
            <person name="Jiang J.F."/>
            <person name="Wang Q."/>
            <person name="Zhang B."/>
            <person name="Ji P."/>
            <person name="Bell-Sakyi L."/>
            <person name="Cui X.M."/>
            <person name="Yuan T.T."/>
            <person name="Jiang B.G."/>
            <person name="Yang W.F."/>
            <person name="Lam T.T."/>
            <person name="Chang Q.C."/>
            <person name="Ding S.J."/>
            <person name="Wang X.J."/>
            <person name="Zhu J.G."/>
            <person name="Ruan X.D."/>
            <person name="Zhao L."/>
            <person name="Wei J.T."/>
            <person name="Ye R.Z."/>
            <person name="Que T.C."/>
            <person name="Du C.H."/>
            <person name="Zhou Y.H."/>
            <person name="Cheng J.X."/>
            <person name="Dai P.F."/>
            <person name="Guo W.B."/>
            <person name="Han X.H."/>
            <person name="Huang E.J."/>
            <person name="Li L.F."/>
            <person name="Wei W."/>
            <person name="Gao Y.C."/>
            <person name="Liu J.Z."/>
            <person name="Shao H.Z."/>
            <person name="Wang X."/>
            <person name="Wang C.C."/>
            <person name="Yang T.C."/>
            <person name="Huo Q.B."/>
            <person name="Li W."/>
            <person name="Chen H.Y."/>
            <person name="Chen S.E."/>
            <person name="Zhou L.G."/>
            <person name="Ni X.B."/>
            <person name="Tian J.H."/>
            <person name="Sheng Y."/>
            <person name="Liu T."/>
            <person name="Pan Y.S."/>
            <person name="Xia L.Y."/>
            <person name="Li J."/>
            <person name="Zhao F."/>
            <person name="Cao W.C."/>
        </authorList>
    </citation>
    <scope>NUCLEOTIDE SEQUENCE</scope>
    <source>
        <strain evidence="12">Rmic-2018</strain>
    </source>
</reference>
<dbReference type="GO" id="GO:0005125">
    <property type="term" value="F:cytokine activity"/>
    <property type="evidence" value="ECO:0007669"/>
    <property type="project" value="TreeGrafter"/>
</dbReference>
<dbReference type="PANTHER" id="PTHR12027">
    <property type="entry name" value="WNT RELATED"/>
    <property type="match status" value="1"/>
</dbReference>
<keyword evidence="7" id="KW-1015">Disulfide bond</keyword>
<proteinExistence type="inferred from homology"/>
<evidence type="ECO:0000256" key="5">
    <source>
        <dbReference type="ARBA" id="ARBA00022530"/>
    </source>
</evidence>
<evidence type="ECO:0000256" key="7">
    <source>
        <dbReference type="ARBA" id="ARBA00023157"/>
    </source>
</evidence>
<keyword evidence="3 9" id="KW-0217">Developmental protein</keyword>
<dbReference type="FunFam" id="3.30.2460.20:FF:000001">
    <property type="entry name" value="Wnt homolog"/>
    <property type="match status" value="1"/>
</dbReference>